<evidence type="ECO:0000313" key="1">
    <source>
        <dbReference type="EMBL" id="TGZ62784.1"/>
    </source>
</evidence>
<proteinExistence type="predicted"/>
<organism evidence="1 2">
    <name type="scientific">Opisthorchis felineus</name>
    <dbReference type="NCBI Taxonomy" id="147828"/>
    <lineage>
        <taxon>Eukaryota</taxon>
        <taxon>Metazoa</taxon>
        <taxon>Spiralia</taxon>
        <taxon>Lophotrochozoa</taxon>
        <taxon>Platyhelminthes</taxon>
        <taxon>Trematoda</taxon>
        <taxon>Digenea</taxon>
        <taxon>Opisthorchiida</taxon>
        <taxon>Opisthorchiata</taxon>
        <taxon>Opisthorchiidae</taxon>
        <taxon>Opisthorchis</taxon>
    </lineage>
</organism>
<keyword evidence="2" id="KW-1185">Reference proteome</keyword>
<comment type="caution">
    <text evidence="1">The sequence shown here is derived from an EMBL/GenBank/DDBJ whole genome shotgun (WGS) entry which is preliminary data.</text>
</comment>
<accession>A0A4V3SE13</accession>
<name>A0A4V3SE13_OPIFE</name>
<gene>
    <name evidence="1" type="ORF">CRM22_007250</name>
</gene>
<dbReference type="EMBL" id="SJOL01007385">
    <property type="protein sequence ID" value="TGZ62784.1"/>
    <property type="molecule type" value="Genomic_DNA"/>
</dbReference>
<sequence>MSSKCDGYRCAASTLTDNVYPAITLTRYAELPACLSGEVCTNLLKAHIKRRPPVCTKVLTHHSTYALYSTAPPKAQCYLTAPDNLCFQIKYMGVVQVVNLSLCRMWLKGTCLPHHYRILTTSGLIFRQSN</sequence>
<dbReference type="Proteomes" id="UP000308267">
    <property type="component" value="Unassembled WGS sequence"/>
</dbReference>
<reference evidence="1 2" key="1">
    <citation type="journal article" date="2019" name="BMC Genomics">
        <title>New insights from Opisthorchis felineus genome: update on genomics of the epidemiologically important liver flukes.</title>
        <authorList>
            <person name="Ershov N.I."/>
            <person name="Mordvinov V.A."/>
            <person name="Prokhortchouk E.B."/>
            <person name="Pakharukova M.Y."/>
            <person name="Gunbin K.V."/>
            <person name="Ustyantsev K."/>
            <person name="Genaev M.A."/>
            <person name="Blinov A.G."/>
            <person name="Mazur A."/>
            <person name="Boulygina E."/>
            <person name="Tsygankova S."/>
            <person name="Khrameeva E."/>
            <person name="Chekanov N."/>
            <person name="Fan G."/>
            <person name="Xiao A."/>
            <person name="Zhang H."/>
            <person name="Xu X."/>
            <person name="Yang H."/>
            <person name="Solovyev V."/>
            <person name="Lee S.M."/>
            <person name="Liu X."/>
            <person name="Afonnikov D.A."/>
            <person name="Skryabin K.G."/>
        </authorList>
    </citation>
    <scope>NUCLEOTIDE SEQUENCE [LARGE SCALE GENOMIC DNA]</scope>
    <source>
        <strain evidence="1">AK-0245</strain>
        <tissue evidence="1">Whole organism</tissue>
    </source>
</reference>
<evidence type="ECO:0000313" key="2">
    <source>
        <dbReference type="Proteomes" id="UP000308267"/>
    </source>
</evidence>
<dbReference type="AlphaFoldDB" id="A0A4V3SE13"/>
<protein>
    <submittedName>
        <fullName evidence="1">Uncharacterized protein</fullName>
    </submittedName>
</protein>